<dbReference type="SUPFAM" id="SSF56672">
    <property type="entry name" value="DNA/RNA polymerases"/>
    <property type="match status" value="1"/>
</dbReference>
<evidence type="ECO:0000256" key="8">
    <source>
        <dbReference type="ARBA" id="ARBA00049244"/>
    </source>
</evidence>
<evidence type="ECO:0000256" key="5">
    <source>
        <dbReference type="ARBA" id="ARBA00022705"/>
    </source>
</evidence>
<accession>A0A8A4XEB9</accession>
<evidence type="ECO:0000256" key="3">
    <source>
        <dbReference type="ARBA" id="ARBA00022679"/>
    </source>
</evidence>
<dbReference type="Pfam" id="PF03175">
    <property type="entry name" value="DNA_pol_B_2"/>
    <property type="match status" value="1"/>
</dbReference>
<dbReference type="GO" id="GO:0003887">
    <property type="term" value="F:DNA-directed DNA polymerase activity"/>
    <property type="evidence" value="ECO:0007669"/>
    <property type="project" value="UniProtKB-KW"/>
</dbReference>
<dbReference type="InterPro" id="IPR004868">
    <property type="entry name" value="DNA-dir_DNA_pol_B_mt/vir"/>
</dbReference>
<proteinExistence type="inferred from homology"/>
<comment type="catalytic activity">
    <reaction evidence="8">
        <text>DNA(n) + a 2'-deoxyribonucleoside 5'-triphosphate = DNA(n+1) + diphosphate</text>
        <dbReference type="Rhea" id="RHEA:22508"/>
        <dbReference type="Rhea" id="RHEA-COMP:17339"/>
        <dbReference type="Rhea" id="RHEA-COMP:17340"/>
        <dbReference type="ChEBI" id="CHEBI:33019"/>
        <dbReference type="ChEBI" id="CHEBI:61560"/>
        <dbReference type="ChEBI" id="CHEBI:173112"/>
        <dbReference type="EC" id="2.7.7.7"/>
    </reaction>
</comment>
<dbReference type="EC" id="2.7.7.7" evidence="2"/>
<dbReference type="Gene3D" id="3.90.1600.10">
    <property type="entry name" value="Palm domain of DNA polymerase"/>
    <property type="match status" value="1"/>
</dbReference>
<keyword evidence="7" id="KW-0238">DNA-binding</keyword>
<dbReference type="PANTHER" id="PTHR31511">
    <property type="entry name" value="PROTEIN CBG23764"/>
    <property type="match status" value="1"/>
</dbReference>
<protein>
    <recommendedName>
        <fullName evidence="2">DNA-directed DNA polymerase</fullName>
        <ecNumber evidence="2">2.7.7.7</ecNumber>
    </recommendedName>
</protein>
<sequence length="1071" mass="125333">MLPQSFPTIHELALGVVENLVNLERVKVCVTAKIVWQNLRGEEVLSNATLFTGEFDIDEHSSEDIEDTLSNALNQIDATYQQESGLMLEHVEAYFLHLLRFNENPINNSRKAVQAAINNPRIKNYLLFHYFQVLYKNKNGFFPRSDMRVLKKYLIWLKLKHWETNALHLGNLANILRWASENNLFKLRIFSKRGKRIFCNFEIAPNTSEVNLIWNKATSQLLLIKNILTFFKNRKKDRKLKIQCEACDFVHRRNAGCPNLEKQPDQVAKVKIPRIQEGQYQLVSYCDFEAIVREPHILSHYALCVFEKGECKTLRGGSLLREDGTFRSSEKLLRNFITTLYIVFAAYQEWDLDNMTIVYRSCVCCKKLANCVLFKSLYKNNWQKWLCKKCIRFEREVMPVIFHNFIGYDMVFLMKMLMKEFKVRVAAKSITKIINLSVYKPENPYINFMFRDSLSYLFGSIAAWSGQLTEQDWQQLPQQRLKTIFNASKGGYPYEWLNTKEKLKEHLPELPAIWANKYNTRQLNREEILATYRAYNYPNCSTYILDYCKIDAFILGAYFQRFRTAVLELDKTDPLFFYSTPSYSWAVAVNNFPNDFHPPPTVELYRRIKEGIRGGVSQVSFRYFDVNIEQGRYFKILDVNTLYASCMTKKLPGALIETISYYIEPTAEPEDQVWFYCVDLTYPEELHDNVAHFYLPCAPHRYAEKLCTTFLDKDNYLVLGEHLQFLLEQGLKIKAFHHLFKWTAEMYFKDFVETNVRLRNESNDPNIKDTCKLKSNSLYGKTCENVYKYGDYRVYKQTANDDEHVMQNAFLANAEQFTIIDNETVFAKLHKHEILLNKPIQIGFTILEYAKLAIYKAWYAIANLFQDDVVLCYTDTDSLMLAFVRQERDPYLTMLEDQTCAALLDIPLLSDGSFGPPKKTLGLLSDDCGYKKIVKFIGLKSKMYSVMFEDESTKVRFKGIPKSALVVYNDQPLTSINFQHFYQALFDFREFYVKFLNFKKSKTFDISTSIMLKKALNSFDSKHKYTENLVIGYPIGYNDPTIEFLSYDELHDEILSQFNELEGDESDNSLA</sequence>
<keyword evidence="4" id="KW-0548">Nucleotidyltransferase</keyword>
<organism evidence="10">
    <name type="scientific">Ficedula parva densovirus</name>
    <dbReference type="NCBI Taxonomy" id="2794497"/>
    <lineage>
        <taxon>Viruses</taxon>
        <taxon>Monodnaviria</taxon>
        <taxon>Shotokuvirae</taxon>
        <taxon>Cossaviricota</taxon>
        <taxon>Quintoviricetes</taxon>
        <taxon>Piccovirales</taxon>
        <taxon>Parvoviridae</taxon>
        <taxon>Densovirinae</taxon>
    </lineage>
</organism>
<evidence type="ECO:0000256" key="7">
    <source>
        <dbReference type="ARBA" id="ARBA00023125"/>
    </source>
</evidence>
<dbReference type="SUPFAM" id="SSF53098">
    <property type="entry name" value="Ribonuclease H-like"/>
    <property type="match status" value="1"/>
</dbReference>
<keyword evidence="5" id="KW-0235">DNA replication</keyword>
<evidence type="ECO:0000313" key="10">
    <source>
        <dbReference type="EMBL" id="QTE04124.1"/>
    </source>
</evidence>
<dbReference type="InterPro" id="IPR023211">
    <property type="entry name" value="DNA_pol_palm_dom_sf"/>
</dbReference>
<dbReference type="GO" id="GO:0000166">
    <property type="term" value="F:nucleotide binding"/>
    <property type="evidence" value="ECO:0007669"/>
    <property type="project" value="InterPro"/>
</dbReference>
<evidence type="ECO:0000256" key="4">
    <source>
        <dbReference type="ARBA" id="ARBA00022695"/>
    </source>
</evidence>
<keyword evidence="6" id="KW-0239">DNA-directed DNA polymerase</keyword>
<dbReference type="GO" id="GO:0006260">
    <property type="term" value="P:DNA replication"/>
    <property type="evidence" value="ECO:0007669"/>
    <property type="project" value="UniProtKB-KW"/>
</dbReference>
<evidence type="ECO:0000256" key="6">
    <source>
        <dbReference type="ARBA" id="ARBA00022932"/>
    </source>
</evidence>
<dbReference type="InterPro" id="IPR012337">
    <property type="entry name" value="RNaseH-like_sf"/>
</dbReference>
<dbReference type="PANTHER" id="PTHR31511:SF12">
    <property type="entry name" value="RHO TERMINATION FACTOR N-TERMINAL DOMAIN-CONTAINING PROTEIN"/>
    <property type="match status" value="1"/>
</dbReference>
<dbReference type="EMBL" id="MW046634">
    <property type="protein sequence ID" value="QTE04124.1"/>
    <property type="molecule type" value="Genomic_DNA"/>
</dbReference>
<feature type="domain" description="DNA-directed DNA polymerase family B mitochondria/virus" evidence="9">
    <location>
        <begin position="392"/>
        <end position="860"/>
    </location>
</feature>
<reference evidence="10" key="1">
    <citation type="submission" date="2020-09" db="EMBL/GenBank/DDBJ databases">
        <title>Parvovirus dark matter in the feces of wild birds.</title>
        <authorList>
            <person name="Dai Z."/>
            <person name="Yang S."/>
            <person name="Zhang W."/>
        </authorList>
    </citation>
    <scope>NUCLEOTIDE SEQUENCE</scope>
    <source>
        <strain evidence="10">Rbf133par0101</strain>
    </source>
</reference>
<evidence type="ECO:0000256" key="2">
    <source>
        <dbReference type="ARBA" id="ARBA00012417"/>
    </source>
</evidence>
<evidence type="ECO:0000256" key="1">
    <source>
        <dbReference type="ARBA" id="ARBA00005755"/>
    </source>
</evidence>
<dbReference type="GO" id="GO:0003677">
    <property type="term" value="F:DNA binding"/>
    <property type="evidence" value="ECO:0007669"/>
    <property type="project" value="UniProtKB-KW"/>
</dbReference>
<name>A0A8A4XEB9_9VIRU</name>
<keyword evidence="3" id="KW-0808">Transferase</keyword>
<evidence type="ECO:0000259" key="9">
    <source>
        <dbReference type="Pfam" id="PF03175"/>
    </source>
</evidence>
<comment type="similarity">
    <text evidence="1">Belongs to the DNA polymerase type-B family.</text>
</comment>
<dbReference type="InterPro" id="IPR043502">
    <property type="entry name" value="DNA/RNA_pol_sf"/>
</dbReference>